<keyword evidence="5" id="KW-0808">Transferase</keyword>
<dbReference type="SUPFAM" id="SSF52540">
    <property type="entry name" value="P-loop containing nucleoside triphosphate hydrolases"/>
    <property type="match status" value="1"/>
</dbReference>
<keyword evidence="6" id="KW-0547">Nucleotide-binding</keyword>
<evidence type="ECO:0000256" key="1">
    <source>
        <dbReference type="ARBA" id="ARBA00004496"/>
    </source>
</evidence>
<dbReference type="CDD" id="cd02020">
    <property type="entry name" value="CMPK"/>
    <property type="match status" value="1"/>
</dbReference>
<dbReference type="GO" id="GO:0005524">
    <property type="term" value="F:ATP binding"/>
    <property type="evidence" value="ECO:0007669"/>
    <property type="project" value="UniProtKB-KW"/>
</dbReference>
<evidence type="ECO:0000313" key="11">
    <source>
        <dbReference type="EMBL" id="MBU3850421.1"/>
    </source>
</evidence>
<dbReference type="Gene3D" id="3.40.50.300">
    <property type="entry name" value="P-loop containing nucleotide triphosphate hydrolases"/>
    <property type="match status" value="1"/>
</dbReference>
<dbReference type="Proteomes" id="UP000823914">
    <property type="component" value="Unassembled WGS sequence"/>
</dbReference>
<evidence type="ECO:0000256" key="6">
    <source>
        <dbReference type="ARBA" id="ARBA00022741"/>
    </source>
</evidence>
<evidence type="ECO:0000256" key="5">
    <source>
        <dbReference type="ARBA" id="ARBA00022679"/>
    </source>
</evidence>
<evidence type="ECO:0000256" key="3">
    <source>
        <dbReference type="ARBA" id="ARBA00012906"/>
    </source>
</evidence>
<reference evidence="11" key="2">
    <citation type="submission" date="2021-04" db="EMBL/GenBank/DDBJ databases">
        <authorList>
            <person name="Gilroy R."/>
        </authorList>
    </citation>
    <scope>NUCLEOTIDE SEQUENCE</scope>
    <source>
        <strain evidence="11">Gambia15-2214</strain>
    </source>
</reference>
<evidence type="ECO:0000313" key="12">
    <source>
        <dbReference type="Proteomes" id="UP000823914"/>
    </source>
</evidence>
<comment type="catalytic activity">
    <reaction evidence="10">
        <text>CMP + ATP = CDP + ADP</text>
        <dbReference type="Rhea" id="RHEA:11600"/>
        <dbReference type="ChEBI" id="CHEBI:30616"/>
        <dbReference type="ChEBI" id="CHEBI:58069"/>
        <dbReference type="ChEBI" id="CHEBI:60377"/>
        <dbReference type="ChEBI" id="CHEBI:456216"/>
        <dbReference type="EC" id="2.7.4.25"/>
    </reaction>
</comment>
<sequence length="186" mass="20976">MKYTIQDGKELRVAISGKSGCGNTTVSSLLAESLQVTLINYTFRNLAKELGISLAEIIERAKTDTQYDKLVDTKQVDLAKQQSCVLGSRLAVWMLQEADLKVYLLADNQIRAQRILNREGGDLEEIKAFTDMRDREDTKRYKDLYGIDNNDYAFCDLIIDTALHNPEEIVGIILAKLEEKGLVKKS</sequence>
<comment type="catalytic activity">
    <reaction evidence="9">
        <text>dCMP + ATP = dCDP + ADP</text>
        <dbReference type="Rhea" id="RHEA:25094"/>
        <dbReference type="ChEBI" id="CHEBI:30616"/>
        <dbReference type="ChEBI" id="CHEBI:57566"/>
        <dbReference type="ChEBI" id="CHEBI:58593"/>
        <dbReference type="ChEBI" id="CHEBI:456216"/>
        <dbReference type="EC" id="2.7.4.25"/>
    </reaction>
</comment>
<comment type="similarity">
    <text evidence="2">Belongs to the cytidylate kinase family. Type 2 subfamily.</text>
</comment>
<keyword evidence="4" id="KW-0963">Cytoplasm</keyword>
<evidence type="ECO:0000256" key="10">
    <source>
        <dbReference type="ARBA" id="ARBA00048478"/>
    </source>
</evidence>
<dbReference type="GO" id="GO:0005737">
    <property type="term" value="C:cytoplasm"/>
    <property type="evidence" value="ECO:0007669"/>
    <property type="project" value="UniProtKB-SubCell"/>
</dbReference>
<comment type="caution">
    <text evidence="11">The sequence shown here is derived from an EMBL/GenBank/DDBJ whole genome shotgun (WGS) entry which is preliminary data.</text>
</comment>
<dbReference type="InterPro" id="IPR011892">
    <property type="entry name" value="Cyt_kin_arch"/>
</dbReference>
<organism evidence="11 12">
    <name type="scientific">Candidatus Treponema excrementipullorum</name>
    <dbReference type="NCBI Taxonomy" id="2838768"/>
    <lineage>
        <taxon>Bacteria</taxon>
        <taxon>Pseudomonadati</taxon>
        <taxon>Spirochaetota</taxon>
        <taxon>Spirochaetia</taxon>
        <taxon>Spirochaetales</taxon>
        <taxon>Treponemataceae</taxon>
        <taxon>Treponema</taxon>
    </lineage>
</organism>
<dbReference type="EMBL" id="JAHLFV010000179">
    <property type="protein sequence ID" value="MBU3850421.1"/>
    <property type="molecule type" value="Genomic_DNA"/>
</dbReference>
<evidence type="ECO:0000256" key="9">
    <source>
        <dbReference type="ARBA" id="ARBA00047615"/>
    </source>
</evidence>
<dbReference type="GO" id="GO:0036431">
    <property type="term" value="F:dCMP kinase activity"/>
    <property type="evidence" value="ECO:0007669"/>
    <property type="project" value="InterPro"/>
</dbReference>
<name>A0A9E2L4C1_9SPIR</name>
<dbReference type="InterPro" id="IPR011994">
    <property type="entry name" value="Cytidylate_kinase_dom"/>
</dbReference>
<keyword evidence="8" id="KW-0067">ATP-binding</keyword>
<dbReference type="GO" id="GO:0006139">
    <property type="term" value="P:nucleobase-containing compound metabolic process"/>
    <property type="evidence" value="ECO:0007669"/>
    <property type="project" value="InterPro"/>
</dbReference>
<dbReference type="Pfam" id="PF13189">
    <property type="entry name" value="Cytidylate_kin2"/>
    <property type="match status" value="1"/>
</dbReference>
<dbReference type="NCBIfam" id="TIGR02173">
    <property type="entry name" value="cyt_kin_arch"/>
    <property type="match status" value="1"/>
</dbReference>
<dbReference type="InterPro" id="IPR027417">
    <property type="entry name" value="P-loop_NTPase"/>
</dbReference>
<evidence type="ECO:0000256" key="7">
    <source>
        <dbReference type="ARBA" id="ARBA00022777"/>
    </source>
</evidence>
<reference evidence="11" key="1">
    <citation type="journal article" date="2021" name="PeerJ">
        <title>Extensive microbial diversity within the chicken gut microbiome revealed by metagenomics and culture.</title>
        <authorList>
            <person name="Gilroy R."/>
            <person name="Ravi A."/>
            <person name="Getino M."/>
            <person name="Pursley I."/>
            <person name="Horton D.L."/>
            <person name="Alikhan N.F."/>
            <person name="Baker D."/>
            <person name="Gharbi K."/>
            <person name="Hall N."/>
            <person name="Watson M."/>
            <person name="Adriaenssens E.M."/>
            <person name="Foster-Nyarko E."/>
            <person name="Jarju S."/>
            <person name="Secka A."/>
            <person name="Antonio M."/>
            <person name="Oren A."/>
            <person name="Chaudhuri R.R."/>
            <person name="La Ragione R."/>
            <person name="Hildebrand F."/>
            <person name="Pallen M.J."/>
        </authorList>
    </citation>
    <scope>NUCLEOTIDE SEQUENCE</scope>
    <source>
        <strain evidence="11">Gambia15-2214</strain>
    </source>
</reference>
<evidence type="ECO:0000256" key="2">
    <source>
        <dbReference type="ARBA" id="ARBA00011005"/>
    </source>
</evidence>
<evidence type="ECO:0000256" key="4">
    <source>
        <dbReference type="ARBA" id="ARBA00022490"/>
    </source>
</evidence>
<accession>A0A9E2L4C1</accession>
<evidence type="ECO:0000256" key="8">
    <source>
        <dbReference type="ARBA" id="ARBA00022840"/>
    </source>
</evidence>
<keyword evidence="7 11" id="KW-0418">Kinase</keyword>
<dbReference type="EC" id="2.7.4.25" evidence="3"/>
<gene>
    <name evidence="11" type="ORF">IAA16_07640</name>
</gene>
<protein>
    <recommendedName>
        <fullName evidence="3">(d)CMP kinase</fullName>
        <ecNumber evidence="3">2.7.4.25</ecNumber>
    </recommendedName>
</protein>
<dbReference type="AlphaFoldDB" id="A0A9E2L4C1"/>
<comment type="subcellular location">
    <subcellularLocation>
        <location evidence="1">Cytoplasm</location>
    </subcellularLocation>
</comment>
<proteinExistence type="inferred from homology"/>